<dbReference type="OrthoDB" id="7836717at2"/>
<protein>
    <recommendedName>
        <fullName evidence="3">Lipoprotein</fullName>
    </recommendedName>
</protein>
<dbReference type="AlphaFoldDB" id="A0A285QXP9"/>
<accession>A0A285QXP9</accession>
<evidence type="ECO:0008006" key="3">
    <source>
        <dbReference type="Google" id="ProtNLM"/>
    </source>
</evidence>
<sequence>MKVARLFVASVALSLAACGDKIDTSSPQAYSKSIAAISDNLPNEKKEEFRQAMIAIAFNVADPTTGMMSGATLTSPLLLAAADKIDGKSADDIIKLGYETRIGLLEAEITESAEAVQRLDAERRKYKAIFDNIKIDSAKYYIDDSNEFMAQPTLGFRITNNSKTPISRIYLAGTVISPGRSIPWVSDSVNYEFPGGLESGESQQLDLQPNSFGEWRVGEWSRRPDLKLKLEVVNVEGADGQALLQGDPEDVKSKQAEVVQLEKKRDELRKKLQNQ</sequence>
<evidence type="ECO:0000313" key="1">
    <source>
        <dbReference type="EMBL" id="SOB86740.1"/>
    </source>
</evidence>
<name>A0A285QXP9_9SPHN</name>
<evidence type="ECO:0000313" key="2">
    <source>
        <dbReference type="Proteomes" id="UP000219494"/>
    </source>
</evidence>
<dbReference type="Proteomes" id="UP000219494">
    <property type="component" value="Unassembled WGS sequence"/>
</dbReference>
<gene>
    <name evidence="1" type="ORF">SAMN06297144_1849</name>
</gene>
<keyword evidence="2" id="KW-1185">Reference proteome</keyword>
<dbReference type="InterPro" id="IPR046516">
    <property type="entry name" value="DUF6694"/>
</dbReference>
<dbReference type="EMBL" id="OBMI01000002">
    <property type="protein sequence ID" value="SOB86740.1"/>
    <property type="molecule type" value="Genomic_DNA"/>
</dbReference>
<organism evidence="1 2">
    <name type="scientific">Sphingomonas guangdongensis</name>
    <dbReference type="NCBI Taxonomy" id="1141890"/>
    <lineage>
        <taxon>Bacteria</taxon>
        <taxon>Pseudomonadati</taxon>
        <taxon>Pseudomonadota</taxon>
        <taxon>Alphaproteobacteria</taxon>
        <taxon>Sphingomonadales</taxon>
        <taxon>Sphingomonadaceae</taxon>
        <taxon>Sphingomonas</taxon>
    </lineage>
</organism>
<dbReference type="Pfam" id="PF20404">
    <property type="entry name" value="DUF6694"/>
    <property type="match status" value="1"/>
</dbReference>
<reference evidence="1 2" key="1">
    <citation type="submission" date="2017-07" db="EMBL/GenBank/DDBJ databases">
        <authorList>
            <person name="Sun Z.S."/>
            <person name="Albrecht U."/>
            <person name="Echele G."/>
            <person name="Lee C.C."/>
        </authorList>
    </citation>
    <scope>NUCLEOTIDE SEQUENCE [LARGE SCALE GENOMIC DNA]</scope>
    <source>
        <strain evidence="1 2">CGMCC 1.12672</strain>
    </source>
</reference>
<dbReference type="PROSITE" id="PS51257">
    <property type="entry name" value="PROKAR_LIPOPROTEIN"/>
    <property type="match status" value="1"/>
</dbReference>
<proteinExistence type="predicted"/>